<dbReference type="EnsemblMetazoa" id="Aqu2.1.32865_001">
    <property type="protein sequence ID" value="Aqu2.1.32865_001"/>
    <property type="gene ID" value="Aqu2.1.32865"/>
</dbReference>
<reference evidence="2" key="2">
    <citation type="submission" date="2017-05" db="UniProtKB">
        <authorList>
            <consortium name="EnsemblMetazoa"/>
        </authorList>
    </citation>
    <scope>IDENTIFICATION</scope>
</reference>
<dbReference type="EnsemblMetazoa" id="XM_019995992.1">
    <property type="protein sequence ID" value="XP_019851551.1"/>
    <property type="gene ID" value="LOC109581677"/>
</dbReference>
<evidence type="ECO:0000256" key="1">
    <source>
        <dbReference type="SAM" id="MobiDB-lite"/>
    </source>
</evidence>
<feature type="compositionally biased region" description="Low complexity" evidence="1">
    <location>
        <begin position="399"/>
        <end position="412"/>
    </location>
</feature>
<keyword evidence="3" id="KW-1185">Reference proteome</keyword>
<evidence type="ECO:0000313" key="3">
    <source>
        <dbReference type="Proteomes" id="UP000007879"/>
    </source>
</evidence>
<dbReference type="Proteomes" id="UP000007879">
    <property type="component" value="Unassembled WGS sequence"/>
</dbReference>
<evidence type="ECO:0000313" key="2">
    <source>
        <dbReference type="EnsemblMetazoa" id="Aqu2.1.32865_001"/>
    </source>
</evidence>
<proteinExistence type="predicted"/>
<dbReference type="InParanoid" id="A0A1X7UY10"/>
<name>A0A1X7UY10_AMPQE</name>
<reference evidence="3" key="1">
    <citation type="journal article" date="2010" name="Nature">
        <title>The Amphimedon queenslandica genome and the evolution of animal complexity.</title>
        <authorList>
            <person name="Srivastava M."/>
            <person name="Simakov O."/>
            <person name="Chapman J."/>
            <person name="Fahey B."/>
            <person name="Gauthier M.E."/>
            <person name="Mitros T."/>
            <person name="Richards G.S."/>
            <person name="Conaco C."/>
            <person name="Dacre M."/>
            <person name="Hellsten U."/>
            <person name="Larroux C."/>
            <person name="Putnam N.H."/>
            <person name="Stanke M."/>
            <person name="Adamska M."/>
            <person name="Darling A."/>
            <person name="Degnan S.M."/>
            <person name="Oakley T.H."/>
            <person name="Plachetzki D.C."/>
            <person name="Zhai Y."/>
            <person name="Adamski M."/>
            <person name="Calcino A."/>
            <person name="Cummins S.F."/>
            <person name="Goodstein D.M."/>
            <person name="Harris C."/>
            <person name="Jackson D.J."/>
            <person name="Leys S.P."/>
            <person name="Shu S."/>
            <person name="Woodcroft B.J."/>
            <person name="Vervoort M."/>
            <person name="Kosik K.S."/>
            <person name="Manning G."/>
            <person name="Degnan B.M."/>
            <person name="Rokhsar D.S."/>
        </authorList>
    </citation>
    <scope>NUCLEOTIDE SEQUENCE [LARGE SCALE GENOMIC DNA]</scope>
</reference>
<feature type="region of interest" description="Disordered" evidence="1">
    <location>
        <begin position="181"/>
        <end position="277"/>
    </location>
</feature>
<feature type="compositionally biased region" description="Low complexity" evidence="1">
    <location>
        <begin position="149"/>
        <end position="159"/>
    </location>
</feature>
<feature type="compositionally biased region" description="Basic and acidic residues" evidence="1">
    <location>
        <begin position="87"/>
        <end position="100"/>
    </location>
</feature>
<sequence>MSKRTISKRSINNDRVSHQEQKDIERALRQSLLEAKARSTSKTKSQKQRCSPRTLKTKSPITGLREKQEQSGVKGKGASPKSPITGLREKQKQSGVKEKGASPNIALKIKSPLIGLREKQEQSVVKEKGASPYTKQKDGKTKGEVATNSSSKPSLRPSSAYVPPPPLELMKEDIFVILSDEDETSSSTSDIEFISGVYKKKKNTEPTTKTSRKRKSKSGDCLPAKKTAYTKEKVQPCHALSSSKTLPEDLTRKNKKKDASSPSSKGRSSKGILKKAPLMYVISNDDKLIIKTSPAQSKRTPSPRVQKKLFKKTPSPSAGSPSSTTPVKKALSSLKSPKTSSLKDAVSSSTPPNKKTSPHHGKTPPPAIAKKTACAHIRKTPIKKILKKTPTKIRKTPVKKSPSSSKKTATPANMSVQTIPKTPESKSKKSKSVEETVTEEEKEKQVSLDEADKKSLKVESTTPPVERSPLSICGFQAQRKFPVNTTPTRAISSSCNNNVNEIESVSFISDELLVAKEVPKTEDFLLYLCLRSSNVLPKELSFFDVPWTPPQFSKQTRASRQIVHQPLLSVAKKTAAKILF</sequence>
<dbReference type="AlphaFoldDB" id="A0A1X7UY10"/>
<feature type="region of interest" description="Disordered" evidence="1">
    <location>
        <begin position="1"/>
        <end position="166"/>
    </location>
</feature>
<feature type="compositionally biased region" description="Basic and acidic residues" evidence="1">
    <location>
        <begin position="423"/>
        <end position="457"/>
    </location>
</feature>
<accession>A0A1X7UY10</accession>
<feature type="compositionally biased region" description="Basic residues" evidence="1">
    <location>
        <begin position="376"/>
        <end position="398"/>
    </location>
</feature>
<feature type="compositionally biased region" description="Basic and acidic residues" evidence="1">
    <location>
        <begin position="11"/>
        <end position="28"/>
    </location>
</feature>
<feature type="compositionally biased region" description="Low complexity" evidence="1">
    <location>
        <begin position="185"/>
        <end position="195"/>
    </location>
</feature>
<organism evidence="2">
    <name type="scientific">Amphimedon queenslandica</name>
    <name type="common">Sponge</name>
    <dbReference type="NCBI Taxonomy" id="400682"/>
    <lineage>
        <taxon>Eukaryota</taxon>
        <taxon>Metazoa</taxon>
        <taxon>Porifera</taxon>
        <taxon>Demospongiae</taxon>
        <taxon>Heteroscleromorpha</taxon>
        <taxon>Haplosclerida</taxon>
        <taxon>Niphatidae</taxon>
        <taxon>Amphimedon</taxon>
    </lineage>
</organism>
<protein>
    <submittedName>
        <fullName evidence="2">Uncharacterized protein</fullName>
    </submittedName>
</protein>
<dbReference type="KEGG" id="aqu:109581677"/>
<gene>
    <name evidence="2" type="primary">109581677</name>
</gene>
<feature type="compositionally biased region" description="Low complexity" evidence="1">
    <location>
        <begin position="260"/>
        <end position="271"/>
    </location>
</feature>
<feature type="compositionally biased region" description="Basic and acidic residues" evidence="1">
    <location>
        <begin position="116"/>
        <end position="143"/>
    </location>
</feature>
<feature type="compositionally biased region" description="Low complexity" evidence="1">
    <location>
        <begin position="313"/>
        <end position="355"/>
    </location>
</feature>
<feature type="region of interest" description="Disordered" evidence="1">
    <location>
        <begin position="291"/>
        <end position="463"/>
    </location>
</feature>
<dbReference type="OrthoDB" id="8951118at2759"/>